<dbReference type="OrthoDB" id="9181276at2"/>
<accession>A0A6N8E8Y7</accession>
<dbReference type="AlphaFoldDB" id="A0A6N8E8Y7"/>
<evidence type="ECO:0008006" key="3">
    <source>
        <dbReference type="Google" id="ProtNLM"/>
    </source>
</evidence>
<protein>
    <recommendedName>
        <fullName evidence="3">Glutamate-ammonia-ligase adenylyltransferase</fullName>
    </recommendedName>
</protein>
<reference evidence="1 2" key="1">
    <citation type="submission" date="2019-11" db="EMBL/GenBank/DDBJ databases">
        <title>Whole-genome sequence of the anaerobic purple sulfur bacterium Allochromatium palmeri DSM 15591.</title>
        <authorList>
            <person name="Kyndt J.A."/>
            <person name="Meyer T.E."/>
        </authorList>
    </citation>
    <scope>NUCLEOTIDE SEQUENCE [LARGE SCALE GENOMIC DNA]</scope>
    <source>
        <strain evidence="1 2">DSM 15591</strain>
    </source>
</reference>
<dbReference type="EMBL" id="WNKT01000009">
    <property type="protein sequence ID" value="MTW20743.1"/>
    <property type="molecule type" value="Genomic_DNA"/>
</dbReference>
<gene>
    <name evidence="1" type="ORF">GJ668_06485</name>
</gene>
<keyword evidence="2" id="KW-1185">Reference proteome</keyword>
<proteinExistence type="predicted"/>
<evidence type="ECO:0000313" key="1">
    <source>
        <dbReference type="EMBL" id="MTW20743.1"/>
    </source>
</evidence>
<comment type="caution">
    <text evidence="1">The sequence shown here is derived from an EMBL/GenBank/DDBJ whole genome shotgun (WGS) entry which is preliminary data.</text>
</comment>
<organism evidence="1 2">
    <name type="scientific">Allochromatium palmeri</name>
    <dbReference type="NCBI Taxonomy" id="231048"/>
    <lineage>
        <taxon>Bacteria</taxon>
        <taxon>Pseudomonadati</taxon>
        <taxon>Pseudomonadota</taxon>
        <taxon>Gammaproteobacteria</taxon>
        <taxon>Chromatiales</taxon>
        <taxon>Chromatiaceae</taxon>
        <taxon>Allochromatium</taxon>
    </lineage>
</organism>
<dbReference type="Proteomes" id="UP000434044">
    <property type="component" value="Unassembled WGS sequence"/>
</dbReference>
<evidence type="ECO:0000313" key="2">
    <source>
        <dbReference type="Proteomes" id="UP000434044"/>
    </source>
</evidence>
<name>A0A6N8E8Y7_9GAMM</name>
<sequence length="138" mass="15599">MDRFTRNYSLLLGAVLIAALFFWAKSAWKPEVWNLDDVLTADATLADYPYQFRLRAFKDGVAVISTPRSSDFPAYSFLQVIYPKLAGKAQDDPEMIAAQQGLIDHQKRAMGLMLAQPGVKSVDWELDVQWLADHGVHR</sequence>
<dbReference type="RefSeq" id="WP_155449330.1">
    <property type="nucleotide sequence ID" value="NZ_WNKT01000009.1"/>
</dbReference>